<sequence length="354" mass="39199">MSSVPSLAALDHTHLKWDKEWMFHKLPKDNIEIPRHHLPDPEAEAIPGTIVHFPFTMGNEQSASGSSPQGPSNSTFSFLSGRGPSLKKSKGIVVVSGGNSKVESLEDDEIYKRFQEIPRFLPIYRHAIGKKDLSPNEYQQRMSSRPLFRMATRFQQHLRICAKAVSTDQSQIISSIKAVGPIWYSELQTVADKSRDFGALSLRVSAPGLRRGHSGCQLHRGSGPCLRLFGVEASTAAMTTALIERKRASDNFVAELQGLDKLRDDVLHIQLMLEELVPMVETLNELLVPSDRLPPLSLSRILERTPVSTSASSSQQSTPKHVPAGNSSVARPPTRDERSHIPPIEEVRVVDRAV</sequence>
<comment type="similarity">
    <text evidence="2">Belongs to the BORCS5 family.</text>
</comment>
<dbReference type="GO" id="GO:0099078">
    <property type="term" value="C:BORC complex"/>
    <property type="evidence" value="ECO:0007669"/>
    <property type="project" value="TreeGrafter"/>
</dbReference>
<dbReference type="GO" id="GO:0072384">
    <property type="term" value="P:organelle transport along microtubule"/>
    <property type="evidence" value="ECO:0007669"/>
    <property type="project" value="TreeGrafter"/>
</dbReference>
<evidence type="ECO:0000256" key="1">
    <source>
        <dbReference type="ARBA" id="ARBA00004122"/>
    </source>
</evidence>
<keyword evidence="5" id="KW-0458">Lysosome</keyword>
<dbReference type="CDD" id="cd22789">
    <property type="entry name" value="BORCS5-like"/>
    <property type="match status" value="1"/>
</dbReference>
<keyword evidence="9" id="KW-1185">Reference proteome</keyword>
<dbReference type="Pfam" id="PF10158">
    <property type="entry name" value="LOH1CR12"/>
    <property type="match status" value="2"/>
</dbReference>
<evidence type="ECO:0000313" key="9">
    <source>
        <dbReference type="Proteomes" id="UP000024635"/>
    </source>
</evidence>
<feature type="region of interest" description="Disordered" evidence="7">
    <location>
        <begin position="304"/>
        <end position="344"/>
    </location>
</feature>
<evidence type="ECO:0000256" key="6">
    <source>
        <dbReference type="ARBA" id="ARBA00023288"/>
    </source>
</evidence>
<feature type="compositionally biased region" description="Low complexity" evidence="7">
    <location>
        <begin position="61"/>
        <end position="74"/>
    </location>
</feature>
<dbReference type="STRING" id="53326.A0A016TTM2"/>
<dbReference type="InterPro" id="IPR018780">
    <property type="entry name" value="TBORCS5"/>
</dbReference>
<protein>
    <recommendedName>
        <fullName evidence="3">BLOC-1-related complex subunit 5</fullName>
    </recommendedName>
</protein>
<accession>A0A016TTM2</accession>
<name>A0A016TTM2_9BILA</name>
<evidence type="ECO:0000256" key="7">
    <source>
        <dbReference type="SAM" id="MobiDB-lite"/>
    </source>
</evidence>
<dbReference type="GO" id="GO:0030672">
    <property type="term" value="C:synaptic vesicle membrane"/>
    <property type="evidence" value="ECO:0007669"/>
    <property type="project" value="TreeGrafter"/>
</dbReference>
<dbReference type="GO" id="GO:0032418">
    <property type="term" value="P:lysosome localization"/>
    <property type="evidence" value="ECO:0007669"/>
    <property type="project" value="InterPro"/>
</dbReference>
<gene>
    <name evidence="8" type="primary">Acey_s0076.g1032</name>
    <name evidence="8" type="synonym">Acey-F59E12.11</name>
    <name evidence="8" type="ORF">Y032_0076g1032</name>
</gene>
<dbReference type="OrthoDB" id="10035640at2759"/>
<dbReference type="Proteomes" id="UP000024635">
    <property type="component" value="Unassembled WGS sequence"/>
</dbReference>
<feature type="compositionally biased region" description="Low complexity" evidence="7">
    <location>
        <begin position="308"/>
        <end position="318"/>
    </location>
</feature>
<dbReference type="GO" id="GO:0098574">
    <property type="term" value="C:cytoplasmic side of lysosomal membrane"/>
    <property type="evidence" value="ECO:0007669"/>
    <property type="project" value="TreeGrafter"/>
</dbReference>
<evidence type="ECO:0000256" key="3">
    <source>
        <dbReference type="ARBA" id="ARBA00022300"/>
    </source>
</evidence>
<feature type="region of interest" description="Disordered" evidence="7">
    <location>
        <begin position="57"/>
        <end position="85"/>
    </location>
</feature>
<dbReference type="AlphaFoldDB" id="A0A016TTM2"/>
<dbReference type="PANTHER" id="PTHR31634:SF2">
    <property type="entry name" value="BLOC-1-RELATED COMPLEX SUBUNIT 5"/>
    <property type="match status" value="1"/>
</dbReference>
<keyword evidence="6" id="KW-0449">Lipoprotein</keyword>
<dbReference type="PANTHER" id="PTHR31634">
    <property type="entry name" value="BLOC-1-RELATED COMPLEX SUBUNIT 5"/>
    <property type="match status" value="1"/>
</dbReference>
<evidence type="ECO:0000313" key="8">
    <source>
        <dbReference type="EMBL" id="EYC06389.1"/>
    </source>
</evidence>
<comment type="subcellular location">
    <subcellularLocation>
        <location evidence="1">Lysosome membrane</location>
        <topology evidence="1">Lipid-anchor</topology>
        <orientation evidence="1">Cytoplasmic side</orientation>
    </subcellularLocation>
</comment>
<reference evidence="9" key="1">
    <citation type="journal article" date="2015" name="Nat. Genet.">
        <title>The genome and transcriptome of the zoonotic hookworm Ancylostoma ceylanicum identify infection-specific gene families.</title>
        <authorList>
            <person name="Schwarz E.M."/>
            <person name="Hu Y."/>
            <person name="Antoshechkin I."/>
            <person name="Miller M.M."/>
            <person name="Sternberg P.W."/>
            <person name="Aroian R.V."/>
        </authorList>
    </citation>
    <scope>NUCLEOTIDE SEQUENCE</scope>
    <source>
        <strain evidence="9">HY135</strain>
    </source>
</reference>
<keyword evidence="4" id="KW-0472">Membrane</keyword>
<organism evidence="8 9">
    <name type="scientific">Ancylostoma ceylanicum</name>
    <dbReference type="NCBI Taxonomy" id="53326"/>
    <lineage>
        <taxon>Eukaryota</taxon>
        <taxon>Metazoa</taxon>
        <taxon>Ecdysozoa</taxon>
        <taxon>Nematoda</taxon>
        <taxon>Chromadorea</taxon>
        <taxon>Rhabditida</taxon>
        <taxon>Rhabditina</taxon>
        <taxon>Rhabditomorpha</taxon>
        <taxon>Strongyloidea</taxon>
        <taxon>Ancylostomatidae</taxon>
        <taxon>Ancylostomatinae</taxon>
        <taxon>Ancylostoma</taxon>
    </lineage>
</organism>
<comment type="caution">
    <text evidence="8">The sequence shown here is derived from an EMBL/GenBank/DDBJ whole genome shotgun (WGS) entry which is preliminary data.</text>
</comment>
<dbReference type="GO" id="GO:1903744">
    <property type="term" value="P:positive regulation of anterograde synaptic vesicle transport"/>
    <property type="evidence" value="ECO:0007669"/>
    <property type="project" value="TreeGrafter"/>
</dbReference>
<evidence type="ECO:0000256" key="2">
    <source>
        <dbReference type="ARBA" id="ARBA00010235"/>
    </source>
</evidence>
<evidence type="ECO:0000256" key="5">
    <source>
        <dbReference type="ARBA" id="ARBA00023228"/>
    </source>
</evidence>
<proteinExistence type="inferred from homology"/>
<feature type="compositionally biased region" description="Basic and acidic residues" evidence="7">
    <location>
        <begin position="333"/>
        <end position="344"/>
    </location>
</feature>
<dbReference type="EMBL" id="JARK01001412">
    <property type="protein sequence ID" value="EYC06389.1"/>
    <property type="molecule type" value="Genomic_DNA"/>
</dbReference>
<evidence type="ECO:0000256" key="4">
    <source>
        <dbReference type="ARBA" id="ARBA00023136"/>
    </source>
</evidence>